<gene>
    <name evidence="1" type="ORF">BD310DRAFT_766740</name>
</gene>
<dbReference type="EMBL" id="ML145089">
    <property type="protein sequence ID" value="TBU63497.1"/>
    <property type="molecule type" value="Genomic_DNA"/>
</dbReference>
<dbReference type="AlphaFoldDB" id="A0A4Q9Q7J7"/>
<keyword evidence="2" id="KW-1185">Reference proteome</keyword>
<sequence>PPGLPRLPILGNYFNIPTVRPWETYRDLCSKLGKSRPNFTPGPRQLTKFHAGTILHIEVFGQHVVVLGSPEIILEYLEKGSLNTSDRKQTPVLSL</sequence>
<dbReference type="OMA" id="GQHCIVI"/>
<dbReference type="GO" id="GO:0016705">
    <property type="term" value="F:oxidoreductase activity, acting on paired donors, with incorporation or reduction of molecular oxygen"/>
    <property type="evidence" value="ECO:0007669"/>
    <property type="project" value="InterPro"/>
</dbReference>
<evidence type="ECO:0000313" key="2">
    <source>
        <dbReference type="Proteomes" id="UP000292082"/>
    </source>
</evidence>
<accession>A0A4Q9Q7J7</accession>
<dbReference type="Proteomes" id="UP000292082">
    <property type="component" value="Unassembled WGS sequence"/>
</dbReference>
<dbReference type="GO" id="GO:0005506">
    <property type="term" value="F:iron ion binding"/>
    <property type="evidence" value="ECO:0007669"/>
    <property type="project" value="InterPro"/>
</dbReference>
<feature type="non-terminal residue" evidence="1">
    <location>
        <position position="95"/>
    </location>
</feature>
<dbReference type="Gene3D" id="1.10.630.10">
    <property type="entry name" value="Cytochrome P450"/>
    <property type="match status" value="1"/>
</dbReference>
<evidence type="ECO:0000313" key="1">
    <source>
        <dbReference type="EMBL" id="TBU63497.1"/>
    </source>
</evidence>
<dbReference type="GO" id="GO:0004497">
    <property type="term" value="F:monooxygenase activity"/>
    <property type="evidence" value="ECO:0007669"/>
    <property type="project" value="InterPro"/>
</dbReference>
<dbReference type="SUPFAM" id="SSF48264">
    <property type="entry name" value="Cytochrome P450"/>
    <property type="match status" value="1"/>
</dbReference>
<name>A0A4Q9Q7J7_9APHY</name>
<dbReference type="InterPro" id="IPR036396">
    <property type="entry name" value="Cyt_P450_sf"/>
</dbReference>
<dbReference type="GO" id="GO:0020037">
    <property type="term" value="F:heme binding"/>
    <property type="evidence" value="ECO:0007669"/>
    <property type="project" value="InterPro"/>
</dbReference>
<feature type="non-terminal residue" evidence="1">
    <location>
        <position position="1"/>
    </location>
</feature>
<reference evidence="1 2" key="1">
    <citation type="submission" date="2019-01" db="EMBL/GenBank/DDBJ databases">
        <title>Draft genome sequences of three monokaryotic isolates of the white-rot basidiomycete fungus Dichomitus squalens.</title>
        <authorList>
            <consortium name="DOE Joint Genome Institute"/>
            <person name="Lopez S.C."/>
            <person name="Andreopoulos B."/>
            <person name="Pangilinan J."/>
            <person name="Lipzen A."/>
            <person name="Riley R."/>
            <person name="Ahrendt S."/>
            <person name="Ng V."/>
            <person name="Barry K."/>
            <person name="Daum C."/>
            <person name="Grigoriev I.V."/>
            <person name="Hilden K.S."/>
            <person name="Makela M.R."/>
            <person name="de Vries R.P."/>
        </authorList>
    </citation>
    <scope>NUCLEOTIDE SEQUENCE [LARGE SCALE GENOMIC DNA]</scope>
    <source>
        <strain evidence="1 2">CBS 464.89</strain>
    </source>
</reference>
<organism evidence="1 2">
    <name type="scientific">Dichomitus squalens</name>
    <dbReference type="NCBI Taxonomy" id="114155"/>
    <lineage>
        <taxon>Eukaryota</taxon>
        <taxon>Fungi</taxon>
        <taxon>Dikarya</taxon>
        <taxon>Basidiomycota</taxon>
        <taxon>Agaricomycotina</taxon>
        <taxon>Agaricomycetes</taxon>
        <taxon>Polyporales</taxon>
        <taxon>Polyporaceae</taxon>
        <taxon>Dichomitus</taxon>
    </lineage>
</organism>
<proteinExistence type="predicted"/>
<protein>
    <recommendedName>
        <fullName evidence="3">Cytochrome P450</fullName>
    </recommendedName>
</protein>
<evidence type="ECO:0008006" key="3">
    <source>
        <dbReference type="Google" id="ProtNLM"/>
    </source>
</evidence>